<evidence type="ECO:0000256" key="1">
    <source>
        <dbReference type="SAM" id="MobiDB-lite"/>
    </source>
</evidence>
<organism evidence="2 3">
    <name type="scientific">Anabarilius grahami</name>
    <name type="common">Kanglang fish</name>
    <name type="synonym">Barilius grahami</name>
    <dbReference type="NCBI Taxonomy" id="495550"/>
    <lineage>
        <taxon>Eukaryota</taxon>
        <taxon>Metazoa</taxon>
        <taxon>Chordata</taxon>
        <taxon>Craniata</taxon>
        <taxon>Vertebrata</taxon>
        <taxon>Euteleostomi</taxon>
        <taxon>Actinopterygii</taxon>
        <taxon>Neopterygii</taxon>
        <taxon>Teleostei</taxon>
        <taxon>Ostariophysi</taxon>
        <taxon>Cypriniformes</taxon>
        <taxon>Xenocyprididae</taxon>
        <taxon>Xenocypridinae</taxon>
        <taxon>Xenocypridinae incertae sedis</taxon>
        <taxon>Anabarilius</taxon>
    </lineage>
</organism>
<dbReference type="EMBL" id="RJVU01046259">
    <property type="protein sequence ID" value="ROL44324.1"/>
    <property type="molecule type" value="Genomic_DNA"/>
</dbReference>
<dbReference type="Proteomes" id="UP000281406">
    <property type="component" value="Unassembled WGS sequence"/>
</dbReference>
<evidence type="ECO:0000313" key="2">
    <source>
        <dbReference type="EMBL" id="ROL44324.1"/>
    </source>
</evidence>
<keyword evidence="3" id="KW-1185">Reference proteome</keyword>
<feature type="region of interest" description="Disordered" evidence="1">
    <location>
        <begin position="1"/>
        <end position="41"/>
    </location>
</feature>
<accession>A0A3N0YDZ4</accession>
<reference evidence="2 3" key="1">
    <citation type="submission" date="2018-10" db="EMBL/GenBank/DDBJ databases">
        <title>Genome assembly for a Yunnan-Guizhou Plateau 3E fish, Anabarilius grahami (Regan), and its evolutionary and genetic applications.</title>
        <authorList>
            <person name="Jiang W."/>
        </authorList>
    </citation>
    <scope>NUCLEOTIDE SEQUENCE [LARGE SCALE GENOMIC DNA]</scope>
    <source>
        <strain evidence="2">AG-KIZ</strain>
        <tissue evidence="2">Muscle</tissue>
    </source>
</reference>
<dbReference type="OrthoDB" id="8928178at2759"/>
<evidence type="ECO:0008006" key="4">
    <source>
        <dbReference type="Google" id="ProtNLM"/>
    </source>
</evidence>
<dbReference type="AlphaFoldDB" id="A0A3N0YDZ4"/>
<name>A0A3N0YDZ4_ANAGA</name>
<feature type="compositionally biased region" description="Polar residues" evidence="1">
    <location>
        <begin position="16"/>
        <end position="37"/>
    </location>
</feature>
<proteinExistence type="predicted"/>
<protein>
    <recommendedName>
        <fullName evidence="4">Nuclease HARBI1</fullName>
    </recommendedName>
</protein>
<evidence type="ECO:0000313" key="3">
    <source>
        <dbReference type="Proteomes" id="UP000281406"/>
    </source>
</evidence>
<comment type="caution">
    <text evidence="2">The sequence shown here is derived from an EMBL/GenBank/DDBJ whole genome shotgun (WGS) entry which is preliminary data.</text>
</comment>
<gene>
    <name evidence="2" type="ORF">DPX16_8746</name>
</gene>
<sequence>MSELELFPSDDDSFVTAESSSQPDVIPLQPSTSSSPRPQIGDVVSHDLLHTRQDAEDSPRPCRRVLVPQMEQRGRGVGALETYTQVSRAGLGPQAVTLSSAVWRDRVDGSNQTFRMWRKGSYRHDVRGEESIPIQLALTNTQSLVNKTFILHDFATMNKLDFLFISDTWLKAGSPVTYCMVNHNVPILQLWLDEELELRQDFRLSRTAMNALQRLLQRETDHGWGHQLETLIYVYWLAHGLSYRVVSSVFNVPKATVHRVIHRVAQNIWVNLKKAISFPQAEELQAVGQGFAQLSRTHAFKNVVGAIDGTHIRIKPPKRHQIDYLNYKGF</sequence>